<evidence type="ECO:0000313" key="1">
    <source>
        <dbReference type="EMBL" id="KAK5837848.1"/>
    </source>
</evidence>
<reference evidence="1 2" key="1">
    <citation type="submission" date="2023-03" db="EMBL/GenBank/DDBJ databases">
        <title>WGS of Gossypium arboreum.</title>
        <authorList>
            <person name="Yu D."/>
        </authorList>
    </citation>
    <scope>NUCLEOTIDE SEQUENCE [LARGE SCALE GENOMIC DNA]</scope>
    <source>
        <tissue evidence="1">Leaf</tissue>
    </source>
</reference>
<accession>A0ABR0QG93</accession>
<sequence>MGGVCLWKPHIHDALIAEAIVSTQAIRFAQEMGFRFVEIEGDSSLVIKKLEEICIDRSVISNIICGVKMN</sequence>
<name>A0ABR0QG93_GOSAR</name>
<comment type="caution">
    <text evidence="1">The sequence shown here is derived from an EMBL/GenBank/DDBJ whole genome shotgun (WGS) entry which is preliminary data.</text>
</comment>
<organism evidence="1 2">
    <name type="scientific">Gossypium arboreum</name>
    <name type="common">Tree cotton</name>
    <name type="synonym">Gossypium nanking</name>
    <dbReference type="NCBI Taxonomy" id="29729"/>
    <lineage>
        <taxon>Eukaryota</taxon>
        <taxon>Viridiplantae</taxon>
        <taxon>Streptophyta</taxon>
        <taxon>Embryophyta</taxon>
        <taxon>Tracheophyta</taxon>
        <taxon>Spermatophyta</taxon>
        <taxon>Magnoliopsida</taxon>
        <taxon>eudicotyledons</taxon>
        <taxon>Gunneridae</taxon>
        <taxon>Pentapetalae</taxon>
        <taxon>rosids</taxon>
        <taxon>malvids</taxon>
        <taxon>Malvales</taxon>
        <taxon>Malvaceae</taxon>
        <taxon>Malvoideae</taxon>
        <taxon>Gossypium</taxon>
    </lineage>
</organism>
<evidence type="ECO:0008006" key="3">
    <source>
        <dbReference type="Google" id="ProtNLM"/>
    </source>
</evidence>
<proteinExistence type="predicted"/>
<evidence type="ECO:0000313" key="2">
    <source>
        <dbReference type="Proteomes" id="UP001358586"/>
    </source>
</evidence>
<protein>
    <recommendedName>
        <fullName evidence="3">RNase H type-1 domain-containing protein</fullName>
    </recommendedName>
</protein>
<dbReference type="Proteomes" id="UP001358586">
    <property type="component" value="Chromosome 3"/>
</dbReference>
<keyword evidence="2" id="KW-1185">Reference proteome</keyword>
<dbReference type="EMBL" id="JARKNE010000003">
    <property type="protein sequence ID" value="KAK5837848.1"/>
    <property type="molecule type" value="Genomic_DNA"/>
</dbReference>
<gene>
    <name evidence="1" type="ORF">PVK06_006575</name>
</gene>